<proteinExistence type="predicted"/>
<dbReference type="Proteomes" id="UP001415857">
    <property type="component" value="Unassembled WGS sequence"/>
</dbReference>
<reference evidence="1 2" key="1">
    <citation type="journal article" date="2024" name="Plant J.">
        <title>Genome sequences and population genomics reveal climatic adaptation and genomic divergence between two closely related sweetgum species.</title>
        <authorList>
            <person name="Xu W.Q."/>
            <person name="Ren C.Q."/>
            <person name="Zhang X.Y."/>
            <person name="Comes H.P."/>
            <person name="Liu X.H."/>
            <person name="Li Y.G."/>
            <person name="Kettle C.J."/>
            <person name="Jalonen R."/>
            <person name="Gaisberger H."/>
            <person name="Ma Y.Z."/>
            <person name="Qiu Y.X."/>
        </authorList>
    </citation>
    <scope>NUCLEOTIDE SEQUENCE [LARGE SCALE GENOMIC DNA]</scope>
    <source>
        <strain evidence="1">Hangzhou</strain>
    </source>
</reference>
<evidence type="ECO:0000313" key="2">
    <source>
        <dbReference type="Proteomes" id="UP001415857"/>
    </source>
</evidence>
<organism evidence="1 2">
    <name type="scientific">Liquidambar formosana</name>
    <name type="common">Formosan gum</name>
    <dbReference type="NCBI Taxonomy" id="63359"/>
    <lineage>
        <taxon>Eukaryota</taxon>
        <taxon>Viridiplantae</taxon>
        <taxon>Streptophyta</taxon>
        <taxon>Embryophyta</taxon>
        <taxon>Tracheophyta</taxon>
        <taxon>Spermatophyta</taxon>
        <taxon>Magnoliopsida</taxon>
        <taxon>eudicotyledons</taxon>
        <taxon>Gunneridae</taxon>
        <taxon>Pentapetalae</taxon>
        <taxon>Saxifragales</taxon>
        <taxon>Altingiaceae</taxon>
        <taxon>Liquidambar</taxon>
    </lineage>
</organism>
<dbReference type="PANTHER" id="PTHR31317">
    <property type="entry name" value="OS08G0163500 PROTEIN"/>
    <property type="match status" value="1"/>
</dbReference>
<dbReference type="Pfam" id="PF06219">
    <property type="entry name" value="DUF1005"/>
    <property type="match status" value="1"/>
</dbReference>
<keyword evidence="2" id="KW-1185">Reference proteome</keyword>
<dbReference type="AlphaFoldDB" id="A0AAP0N4U7"/>
<dbReference type="InterPro" id="IPR010410">
    <property type="entry name" value="DUF1005"/>
</dbReference>
<gene>
    <name evidence="1" type="ORF">L1049_003594</name>
</gene>
<name>A0AAP0N4U7_LIQFO</name>
<accession>A0AAP0N4U7</accession>
<dbReference type="PANTHER" id="PTHR31317:SF14">
    <property type="entry name" value="DUF1005 FAMILY PROTEIN (DUF1005)"/>
    <property type="match status" value="1"/>
</dbReference>
<comment type="caution">
    <text evidence="1">The sequence shown here is derived from an EMBL/GenBank/DDBJ whole genome shotgun (WGS) entry which is preliminary data.</text>
</comment>
<dbReference type="EMBL" id="JBBPBK010000096">
    <property type="protein sequence ID" value="KAK9266642.1"/>
    <property type="molecule type" value="Genomic_DNA"/>
</dbReference>
<sequence>MDPCPFVRLMIESLALKLPLPTKPAGSGVYPSTTPCFCKLRIKNFPSQTALLPLCTTSGDSPPDSTTSSTGFHLDPTLLRRLSGKPITLSVSVYTGRMGRTCGVSCGKLLGRVNVCIDLEGADSRPCIYRNGWSKLGNEPDKPSAKLHLVVRSEPDPRFVFQFGGEPECSPVVFQIQENIRQPVFSCKFSADRNSRSR</sequence>
<protein>
    <submittedName>
        <fullName evidence="1">Uncharacterized protein</fullName>
    </submittedName>
</protein>
<evidence type="ECO:0000313" key="1">
    <source>
        <dbReference type="EMBL" id="KAK9266642.1"/>
    </source>
</evidence>